<dbReference type="InterPro" id="IPR011033">
    <property type="entry name" value="PRC_barrel-like_sf"/>
</dbReference>
<protein>
    <submittedName>
        <fullName evidence="2">PRC-barrel domain-containing protein</fullName>
    </submittedName>
</protein>
<organism evidence="2 3">
    <name type="scientific">Halorutilus salinus</name>
    <dbReference type="NCBI Taxonomy" id="2487751"/>
    <lineage>
        <taxon>Archaea</taxon>
        <taxon>Methanobacteriati</taxon>
        <taxon>Methanobacteriota</taxon>
        <taxon>Stenosarchaea group</taxon>
        <taxon>Halobacteria</taxon>
        <taxon>Halorutilales</taxon>
        <taxon>Halorutilaceae</taxon>
        <taxon>Halorutilus</taxon>
    </lineage>
</organism>
<accession>A0A9Q4GHL1</accession>
<feature type="domain" description="PRC-barrel" evidence="1">
    <location>
        <begin position="4"/>
        <end position="77"/>
    </location>
</feature>
<dbReference type="EMBL" id="RKLV01000005">
    <property type="protein sequence ID" value="MCX2818900.1"/>
    <property type="molecule type" value="Genomic_DNA"/>
</dbReference>
<reference evidence="2" key="1">
    <citation type="submission" date="2022-09" db="EMBL/GenBank/DDBJ databases">
        <title>Haloadaptaus new haloarchaeum isolated from saline soil.</title>
        <authorList>
            <person name="Duran-Viseras A."/>
            <person name="Sanchez-Porro C."/>
            <person name="Ventosa A."/>
        </authorList>
    </citation>
    <scope>NUCLEOTIDE SEQUENCE</scope>
    <source>
        <strain evidence="2">F3-133</strain>
    </source>
</reference>
<dbReference type="Gene3D" id="2.30.30.240">
    <property type="entry name" value="PRC-barrel domain"/>
    <property type="match status" value="1"/>
</dbReference>
<dbReference type="AlphaFoldDB" id="A0A9Q4GHL1"/>
<sequence>MQDEITRLVGRDVYSNNGVFIGRVEDVQLDIDERRISGLALGDSNDELFEQNGNKGVIIPYRWVSAVGDIVIIKDIIERLKAREE</sequence>
<comment type="caution">
    <text evidence="2">The sequence shown here is derived from an EMBL/GenBank/DDBJ whole genome shotgun (WGS) entry which is preliminary data.</text>
</comment>
<name>A0A9Q4GHL1_9EURY</name>
<dbReference type="PANTHER" id="PTHR38137">
    <property type="entry name" value="PRC-BARREL DOMAIN PROTEIN"/>
    <property type="match status" value="1"/>
</dbReference>
<dbReference type="InterPro" id="IPR027275">
    <property type="entry name" value="PRC-brl_dom"/>
</dbReference>
<dbReference type="Proteomes" id="UP001149411">
    <property type="component" value="Unassembled WGS sequence"/>
</dbReference>
<dbReference type="SUPFAM" id="SSF50346">
    <property type="entry name" value="PRC-barrel domain"/>
    <property type="match status" value="1"/>
</dbReference>
<dbReference type="RefSeq" id="WP_266086742.1">
    <property type="nucleotide sequence ID" value="NZ_RKLV01000005.1"/>
</dbReference>
<gene>
    <name evidence="2" type="ORF">EGH25_06000</name>
</gene>
<evidence type="ECO:0000313" key="2">
    <source>
        <dbReference type="EMBL" id="MCX2818900.1"/>
    </source>
</evidence>
<dbReference type="Pfam" id="PF05239">
    <property type="entry name" value="PRC"/>
    <property type="match status" value="1"/>
</dbReference>
<proteinExistence type="predicted"/>
<keyword evidence="3" id="KW-1185">Reference proteome</keyword>
<evidence type="ECO:0000259" key="1">
    <source>
        <dbReference type="Pfam" id="PF05239"/>
    </source>
</evidence>
<evidence type="ECO:0000313" key="3">
    <source>
        <dbReference type="Proteomes" id="UP001149411"/>
    </source>
</evidence>
<dbReference type="PANTHER" id="PTHR38137:SF1">
    <property type="entry name" value="PRC-BARREL DOMAIN-CONTAINING PROTEIN"/>
    <property type="match status" value="1"/>
</dbReference>